<dbReference type="SUPFAM" id="SSF55594">
    <property type="entry name" value="HPr-like"/>
    <property type="match status" value="1"/>
</dbReference>
<dbReference type="InterPro" id="IPR002178">
    <property type="entry name" value="PTS_EIIA_type-2_dom"/>
</dbReference>
<dbReference type="SUPFAM" id="SSF55804">
    <property type="entry name" value="Phoshotransferase/anion transport protein"/>
    <property type="match status" value="1"/>
</dbReference>
<reference evidence="5 6" key="1">
    <citation type="submission" date="2019-05" db="EMBL/GenBank/DDBJ databases">
        <title>OXA-830, a novel chromosomally encoded expanded-spectrum class D beta-lactamase in Aeromonas simiae.</title>
        <authorList>
            <person name="Zhou W."/>
            <person name="Chen Q."/>
        </authorList>
    </citation>
    <scope>NUCLEOTIDE SEQUENCE [LARGE SCALE GENOMIC DNA]</scope>
    <source>
        <strain evidence="5 6">A6</strain>
    </source>
</reference>
<dbReference type="InterPro" id="IPR016152">
    <property type="entry name" value="PTrfase/Anion_transptr"/>
</dbReference>
<dbReference type="AlphaFoldDB" id="A0A5J6WUK0"/>
<sequence length="281" mass="30683">MPVPCSRQPSVMLQRELTFYCQQPLTIPQAQRLRRLGGMFQSRLLLLNLARRQQANPEQPLAVLALGVCPGDLCQLVIEGCDAELAHMVLTSWVNEQGVLLGPSTDHDEAGRRLALHLPDYHFPPASQTLCNAADKQSCLRHLVGQLPDSRLRDPAQLMRHLLAREQVCATVMRPGLAMPHVMSSSVLAPCISMVYSPTPLEWQSSLGPVQRVILLALPEHPHEEHLSPLSHLVRALLDDVLCPALLRATTPAARRAILVEALIPAGTNHDIGTGSALSSA</sequence>
<keyword evidence="2 5" id="KW-0813">Transport</keyword>
<dbReference type="PIRSF" id="PIRSF029195">
    <property type="entry name" value="UCP029195_PTS_EIIA2"/>
    <property type="match status" value="1"/>
</dbReference>
<keyword evidence="1" id="KW-0597">Phosphoprotein</keyword>
<gene>
    <name evidence="5" type="ORF">FE240_04020</name>
</gene>
<dbReference type="KEGG" id="asim:FE240_04020"/>
<dbReference type="InterPro" id="IPR051541">
    <property type="entry name" value="PTS_SugarTrans_NitroReg"/>
</dbReference>
<dbReference type="GO" id="GO:0030295">
    <property type="term" value="F:protein kinase activator activity"/>
    <property type="evidence" value="ECO:0007669"/>
    <property type="project" value="TreeGrafter"/>
</dbReference>
<name>A0A5J6WUK0_9GAMM</name>
<dbReference type="InterPro" id="IPR016910">
    <property type="entry name" value="UCP029195_PTS_EIIA2"/>
</dbReference>
<evidence type="ECO:0000256" key="1">
    <source>
        <dbReference type="ARBA" id="ARBA00022553"/>
    </source>
</evidence>
<organism evidence="5 6">
    <name type="scientific">Aeromonas simiae</name>
    <dbReference type="NCBI Taxonomy" id="218936"/>
    <lineage>
        <taxon>Bacteria</taxon>
        <taxon>Pseudomonadati</taxon>
        <taxon>Pseudomonadota</taxon>
        <taxon>Gammaproteobacteria</taxon>
        <taxon>Aeromonadales</taxon>
        <taxon>Aeromonadaceae</taxon>
        <taxon>Aeromonas</taxon>
    </lineage>
</organism>
<evidence type="ECO:0000256" key="2">
    <source>
        <dbReference type="ARBA" id="ARBA00022597"/>
    </source>
</evidence>
<proteinExistence type="predicted"/>
<evidence type="ECO:0000259" key="4">
    <source>
        <dbReference type="PROSITE" id="PS51350"/>
    </source>
</evidence>
<dbReference type="Pfam" id="PF00359">
    <property type="entry name" value="PTS_EIIA_2"/>
    <property type="match status" value="1"/>
</dbReference>
<evidence type="ECO:0000313" key="6">
    <source>
        <dbReference type="Proteomes" id="UP000594034"/>
    </source>
</evidence>
<feature type="domain" description="HPr" evidence="4">
    <location>
        <begin position="12"/>
        <end position="110"/>
    </location>
</feature>
<dbReference type="InterPro" id="IPR000032">
    <property type="entry name" value="HPr-like"/>
</dbReference>
<dbReference type="PANTHER" id="PTHR47738:SF1">
    <property type="entry name" value="NITROGEN REGULATORY PROTEIN"/>
    <property type="match status" value="1"/>
</dbReference>
<dbReference type="Proteomes" id="UP000594034">
    <property type="component" value="Chromosome"/>
</dbReference>
<evidence type="ECO:0000313" key="5">
    <source>
        <dbReference type="EMBL" id="QFI53934.1"/>
    </source>
</evidence>
<dbReference type="PROSITE" id="PS51350">
    <property type="entry name" value="PTS_HPR_DOM"/>
    <property type="match status" value="1"/>
</dbReference>
<keyword evidence="2 5" id="KW-0762">Sugar transport</keyword>
<evidence type="ECO:0000259" key="3">
    <source>
        <dbReference type="PROSITE" id="PS51094"/>
    </source>
</evidence>
<dbReference type="InterPro" id="IPR035895">
    <property type="entry name" value="HPr-like_sf"/>
</dbReference>
<dbReference type="PROSITE" id="PS51094">
    <property type="entry name" value="PTS_EIIA_TYPE_2"/>
    <property type="match status" value="1"/>
</dbReference>
<accession>A0A5J6WUK0</accession>
<dbReference type="PANTHER" id="PTHR47738">
    <property type="entry name" value="PTS SYSTEM FRUCTOSE-LIKE EIIA COMPONENT-RELATED"/>
    <property type="match status" value="1"/>
</dbReference>
<protein>
    <submittedName>
        <fullName evidence="5">PTS sugar transporter subunit IIA</fullName>
    </submittedName>
</protein>
<dbReference type="EMBL" id="CP040449">
    <property type="protein sequence ID" value="QFI53934.1"/>
    <property type="molecule type" value="Genomic_DNA"/>
</dbReference>
<feature type="domain" description="PTS EIIA type-2" evidence="3">
    <location>
        <begin position="120"/>
        <end position="262"/>
    </location>
</feature>
<keyword evidence="6" id="KW-1185">Reference proteome</keyword>
<dbReference type="Gene3D" id="3.40.930.10">
    <property type="entry name" value="Mannitol-specific EII, Chain A"/>
    <property type="match status" value="1"/>
</dbReference>